<proteinExistence type="predicted"/>
<keyword evidence="2" id="KW-1185">Reference proteome</keyword>
<sequence>MGTLRQAVDFFNSAYLSLLLPNTEPKIMDGYGGETMSWLNVLWLVLFLGKVETRQQAVLDFLLGLIRVQRETIRSLNNGRDKRLTDQQRRRLAILARAVPHFFARHRGPELQPGHVFALV</sequence>
<comment type="caution">
    <text evidence="1">The sequence shown here is derived from an EMBL/GenBank/DDBJ whole genome shotgun (WGS) entry which is preliminary data.</text>
</comment>
<dbReference type="EMBL" id="JAFREP010000054">
    <property type="protein sequence ID" value="MBO1323226.1"/>
    <property type="molecule type" value="Genomic_DNA"/>
</dbReference>
<dbReference type="Proteomes" id="UP000664417">
    <property type="component" value="Unassembled WGS sequence"/>
</dbReference>
<dbReference type="RefSeq" id="WP_207863265.1">
    <property type="nucleotide sequence ID" value="NZ_JAFREP010000054.1"/>
</dbReference>
<evidence type="ECO:0000313" key="2">
    <source>
        <dbReference type="Proteomes" id="UP000664417"/>
    </source>
</evidence>
<reference evidence="1" key="1">
    <citation type="submission" date="2021-03" db="EMBL/GenBank/DDBJ databases">
        <authorList>
            <person name="Wang G."/>
        </authorList>
    </citation>
    <scope>NUCLEOTIDE SEQUENCE</scope>
    <source>
        <strain evidence="1">KCTC 12899</strain>
    </source>
</reference>
<name>A0A8J7U930_9BACT</name>
<organism evidence="1 2">
    <name type="scientific">Acanthopleuribacter pedis</name>
    <dbReference type="NCBI Taxonomy" id="442870"/>
    <lineage>
        <taxon>Bacteria</taxon>
        <taxon>Pseudomonadati</taxon>
        <taxon>Acidobacteriota</taxon>
        <taxon>Holophagae</taxon>
        <taxon>Acanthopleuribacterales</taxon>
        <taxon>Acanthopleuribacteraceae</taxon>
        <taxon>Acanthopleuribacter</taxon>
    </lineage>
</organism>
<evidence type="ECO:0000313" key="1">
    <source>
        <dbReference type="EMBL" id="MBO1323226.1"/>
    </source>
</evidence>
<protein>
    <submittedName>
        <fullName evidence="1">Uncharacterized protein</fullName>
    </submittedName>
</protein>
<dbReference type="AlphaFoldDB" id="A0A8J7U930"/>
<accession>A0A8J7U930</accession>
<gene>
    <name evidence="1" type="ORF">J3U88_32475</name>
</gene>